<accession>A0A0D1DA86</accession>
<protein>
    <submittedName>
        <fullName evidence="4">Outer membrane protein Omp38</fullName>
    </submittedName>
</protein>
<dbReference type="STRING" id="935700.jaqu_14490"/>
<dbReference type="InterPro" id="IPR036737">
    <property type="entry name" value="OmpA-like_sf"/>
</dbReference>
<organism evidence="4 5">
    <name type="scientific">Jannaschia aquimarina</name>
    <dbReference type="NCBI Taxonomy" id="935700"/>
    <lineage>
        <taxon>Bacteria</taxon>
        <taxon>Pseudomonadati</taxon>
        <taxon>Pseudomonadota</taxon>
        <taxon>Alphaproteobacteria</taxon>
        <taxon>Rhodobacterales</taxon>
        <taxon>Roseobacteraceae</taxon>
        <taxon>Jannaschia</taxon>
    </lineage>
</organism>
<evidence type="ECO:0000256" key="2">
    <source>
        <dbReference type="SAM" id="Phobius"/>
    </source>
</evidence>
<dbReference type="InterPro" id="IPR017732">
    <property type="entry name" value="T4/T6SS_DotU"/>
</dbReference>
<dbReference type="NCBIfam" id="NF038228">
    <property type="entry name" value="IcmH_DotU_IVB"/>
    <property type="match status" value="1"/>
</dbReference>
<dbReference type="PRINTS" id="PR01023">
    <property type="entry name" value="NAFLGMOTY"/>
</dbReference>
<dbReference type="NCBIfam" id="TIGR03350">
    <property type="entry name" value="type_VI_ompA"/>
    <property type="match status" value="1"/>
</dbReference>
<dbReference type="PANTHER" id="PTHR30329:SF19">
    <property type="entry name" value="OUTER MEMBRANE PROTEIN, OMPA FAMILY"/>
    <property type="match status" value="1"/>
</dbReference>
<proteinExistence type="predicted"/>
<dbReference type="AlphaFoldDB" id="A0A0D1DA86"/>
<dbReference type="RefSeq" id="WP_244901250.1">
    <property type="nucleotide sequence ID" value="NZ_FZPF01000008.1"/>
</dbReference>
<dbReference type="InterPro" id="IPR038522">
    <property type="entry name" value="T4/T6SS_DotU_sf"/>
</dbReference>
<keyword evidence="2" id="KW-0812">Transmembrane</keyword>
<feature type="transmembrane region" description="Helical" evidence="2">
    <location>
        <begin position="215"/>
        <end position="235"/>
    </location>
</feature>
<dbReference type="Pfam" id="PF09850">
    <property type="entry name" value="DotU"/>
    <property type="match status" value="1"/>
</dbReference>
<dbReference type="PATRIC" id="fig|935700.4.peg.1500"/>
<dbReference type="EMBL" id="JYFE01000026">
    <property type="protein sequence ID" value="KIT16798.1"/>
    <property type="molecule type" value="Genomic_DNA"/>
</dbReference>
<dbReference type="Gene3D" id="1.25.40.590">
    <property type="entry name" value="Type IV / VI secretion system, DotU"/>
    <property type="match status" value="1"/>
</dbReference>
<keyword evidence="2" id="KW-1133">Transmembrane helix</keyword>
<feature type="domain" description="OmpA-like" evidence="3">
    <location>
        <begin position="301"/>
        <end position="422"/>
    </location>
</feature>
<evidence type="ECO:0000259" key="3">
    <source>
        <dbReference type="PROSITE" id="PS51123"/>
    </source>
</evidence>
<dbReference type="InterPro" id="IPR006665">
    <property type="entry name" value="OmpA-like"/>
</dbReference>
<dbReference type="Pfam" id="PF00691">
    <property type="entry name" value="OmpA"/>
    <property type="match status" value="1"/>
</dbReference>
<evidence type="ECO:0000256" key="1">
    <source>
        <dbReference type="PROSITE-ProRule" id="PRU00473"/>
    </source>
</evidence>
<dbReference type="PANTHER" id="PTHR30329">
    <property type="entry name" value="STATOR ELEMENT OF FLAGELLAR MOTOR COMPLEX"/>
    <property type="match status" value="1"/>
</dbReference>
<comment type="caution">
    <text evidence="4">The sequence shown here is derived from an EMBL/GenBank/DDBJ whole genome shotgun (WGS) entry which is preliminary data.</text>
</comment>
<evidence type="ECO:0000313" key="4">
    <source>
        <dbReference type="EMBL" id="KIT16798.1"/>
    </source>
</evidence>
<reference evidence="4 5" key="1">
    <citation type="submission" date="2015-02" db="EMBL/GenBank/DDBJ databases">
        <title>Genome Sequence of Jannaschia aquimarina DSM28248, a member of the Roseobacter clade.</title>
        <authorList>
            <person name="Voget S."/>
            <person name="Daniel R."/>
        </authorList>
    </citation>
    <scope>NUCLEOTIDE SEQUENCE [LARGE SCALE GENOMIC DNA]</scope>
    <source>
        <strain evidence="4 5">GSW-M26</strain>
    </source>
</reference>
<sequence length="424" mass="46305">MPRQEERPVQQAAPRIPLQEALKATGLGAGGSSNPLVAAAANLLILFGRLRTGLVEMQAAPLMSHVYYEIEAFERNALEAGVPAQEVQVAKYALCGTADDIVQNLPGADRGQWAEYSMAARFFNTRETGVGFFHEAEKAMQAPAQYYNLLELMLTCLSLGFEGEYRTRPNGATELARIRHAIYETLRRVRPRPDEDVSPRWMPVILRGKRRFGGIPVWAAAGIALAIVVAFYATLSTLLNQRGAEVADALYSVHSREPVSLERTAAAQPFVNPVTQSQLERIRESLAPEIEAGQVEVGTKGDYIYVRVGNLLLFDSGRAEVKAEFAPVAQRIAETLNAEEGPIRILGFTDNIPPSGRGQFKSNLDLSVARAEGVRDVIAPLTSVPDRITVEGRGAADPIADNETPEGRALNRRVEVMVAREGTF</sequence>
<dbReference type="GO" id="GO:0016020">
    <property type="term" value="C:membrane"/>
    <property type="evidence" value="ECO:0007669"/>
    <property type="project" value="UniProtKB-UniRule"/>
</dbReference>
<dbReference type="Gene3D" id="3.30.1330.60">
    <property type="entry name" value="OmpA-like domain"/>
    <property type="match status" value="1"/>
</dbReference>
<dbReference type="NCBIfam" id="TIGR03349">
    <property type="entry name" value="IV_VI_DotU"/>
    <property type="match status" value="1"/>
</dbReference>
<dbReference type="SUPFAM" id="SSF103088">
    <property type="entry name" value="OmpA-like"/>
    <property type="match status" value="1"/>
</dbReference>
<gene>
    <name evidence="4" type="ORF">jaqu_14490</name>
</gene>
<dbReference type="InterPro" id="IPR050330">
    <property type="entry name" value="Bact_OuterMem_StrucFunc"/>
</dbReference>
<dbReference type="CDD" id="cd07185">
    <property type="entry name" value="OmpA_C-like"/>
    <property type="match status" value="1"/>
</dbReference>
<keyword evidence="5" id="KW-1185">Reference proteome</keyword>
<evidence type="ECO:0000313" key="5">
    <source>
        <dbReference type="Proteomes" id="UP000032232"/>
    </source>
</evidence>
<dbReference type="Proteomes" id="UP000032232">
    <property type="component" value="Unassembled WGS sequence"/>
</dbReference>
<dbReference type="PROSITE" id="PS51123">
    <property type="entry name" value="OMPA_2"/>
    <property type="match status" value="1"/>
</dbReference>
<keyword evidence="1 2" id="KW-0472">Membrane</keyword>
<dbReference type="InterPro" id="IPR017733">
    <property type="entry name" value="OmpA-like_dom_proteobacteria"/>
</dbReference>
<name>A0A0D1DA86_9RHOB</name>